<dbReference type="GeneID" id="27320298"/>
<dbReference type="SUPFAM" id="SSF50129">
    <property type="entry name" value="GroES-like"/>
    <property type="match status" value="1"/>
</dbReference>
<dbReference type="GO" id="GO:0016491">
    <property type="term" value="F:oxidoreductase activity"/>
    <property type="evidence" value="ECO:0007669"/>
    <property type="project" value="InterPro"/>
</dbReference>
<dbReference type="PANTHER" id="PTHR45033:SF3">
    <property type="entry name" value="DEHYDROGENASE, PUTATIVE (AFU_ORTHOLOGUE AFUA_2G13270)-RELATED"/>
    <property type="match status" value="1"/>
</dbReference>
<dbReference type="RefSeq" id="XP_016226289.1">
    <property type="nucleotide sequence ID" value="XM_016366771.1"/>
</dbReference>
<dbReference type="Gene3D" id="3.90.180.10">
    <property type="entry name" value="Medium-chain alcohol dehydrogenases, catalytic domain"/>
    <property type="match status" value="1"/>
</dbReference>
<evidence type="ECO:0000259" key="1">
    <source>
        <dbReference type="SMART" id="SM00829"/>
    </source>
</evidence>
<dbReference type="SMART" id="SM00829">
    <property type="entry name" value="PKS_ER"/>
    <property type="match status" value="1"/>
</dbReference>
<dbReference type="HOGENOM" id="CLU_026673_3_4_1"/>
<evidence type="ECO:0000313" key="3">
    <source>
        <dbReference type="Proteomes" id="UP000054302"/>
    </source>
</evidence>
<dbReference type="VEuPathDB" id="FungiDB:PV10_02453"/>
<proteinExistence type="predicted"/>
<dbReference type="InterPro" id="IPR020843">
    <property type="entry name" value="ER"/>
</dbReference>
<accession>A0A0D1WYZ1</accession>
<dbReference type="InterPro" id="IPR013154">
    <property type="entry name" value="ADH-like_N"/>
</dbReference>
<dbReference type="OMA" id="ISWLTAY"/>
<dbReference type="Gene3D" id="3.10.450.50">
    <property type="match status" value="1"/>
</dbReference>
<reference evidence="2 3" key="1">
    <citation type="submission" date="2015-01" db="EMBL/GenBank/DDBJ databases">
        <title>The Genome Sequence of Exophiala mesophila CBS40295.</title>
        <authorList>
            <consortium name="The Broad Institute Genomics Platform"/>
            <person name="Cuomo C."/>
            <person name="de Hoog S."/>
            <person name="Gorbushina A."/>
            <person name="Stielow B."/>
            <person name="Teixiera M."/>
            <person name="Abouelleil A."/>
            <person name="Chapman S.B."/>
            <person name="Priest M."/>
            <person name="Young S.K."/>
            <person name="Wortman J."/>
            <person name="Nusbaum C."/>
            <person name="Birren B."/>
        </authorList>
    </citation>
    <scope>NUCLEOTIDE SEQUENCE [LARGE SCALE GENOMIC DNA]</scope>
    <source>
        <strain evidence="2 3">CBS 40295</strain>
    </source>
</reference>
<dbReference type="STRING" id="212818.A0A0D1WYZ1"/>
<dbReference type="Gene3D" id="3.40.50.720">
    <property type="entry name" value="NAD(P)-binding Rossmann-like Domain"/>
    <property type="match status" value="1"/>
</dbReference>
<dbReference type="AlphaFoldDB" id="A0A0D1WYZ1"/>
<dbReference type="EMBL" id="KN847521">
    <property type="protein sequence ID" value="KIV94715.1"/>
    <property type="molecule type" value="Genomic_DNA"/>
</dbReference>
<gene>
    <name evidence="2" type="ORF">PV10_02453</name>
</gene>
<feature type="domain" description="Enoyl reductase (ER)" evidence="1">
    <location>
        <begin position="141"/>
        <end position="450"/>
    </location>
</feature>
<dbReference type="Pfam" id="PF00107">
    <property type="entry name" value="ADH_zinc_N"/>
    <property type="match status" value="1"/>
</dbReference>
<dbReference type="InterPro" id="IPR011032">
    <property type="entry name" value="GroES-like_sf"/>
</dbReference>
<dbReference type="InterPro" id="IPR052711">
    <property type="entry name" value="Zinc_ADH-like"/>
</dbReference>
<dbReference type="PANTHER" id="PTHR45033">
    <property type="match status" value="1"/>
</dbReference>
<evidence type="ECO:0000313" key="2">
    <source>
        <dbReference type="EMBL" id="KIV94715.1"/>
    </source>
</evidence>
<dbReference type="InterPro" id="IPR013149">
    <property type="entry name" value="ADH-like_C"/>
</dbReference>
<sequence length="452" mass="48860">MIKSRNMSNTPPIQGPVADYINGINNGNLDLVLGSFLPEAEIIDDGKKYTGEAIKSFIKDGVLGHNSKMEVLSSTSDNSDTTHVHVLMDGDFASYGIHEPFDLFLTFTLVSNKIQHLVQGDVDGAKPTMRTVYAASGNLDDPLSSLRIGRRNLPDPPQGFVRVKMEAVGLNFHDVFTLRGISMHQIRFPMILGNEGAGVLDDGTKVALYPNMGDVDYKGDETLDPTRHVLGEKVQGTLAEYVCVPRRNAVPRPQGLDARSASVMGIAWLTAYRMLFSRANLRPGHTILVQGSSGGIATALVQLGTAAGYRVWTTGRTAEKRALATKLGAERTFRSLETLPEQVDAVFDLSGSATIAHSIRSVKTGGAVVICGVHSDNGTTVVPIDLLPVMVNSLSITGVYTGTREEFVDLLSFVAAKEIKPYIGQVLPLERAEEGLRDIWEGRTSGKIVIEL</sequence>
<dbReference type="InterPro" id="IPR036291">
    <property type="entry name" value="NAD(P)-bd_dom_sf"/>
</dbReference>
<dbReference type="OrthoDB" id="201656at2759"/>
<dbReference type="SUPFAM" id="SSF51735">
    <property type="entry name" value="NAD(P)-binding Rossmann-fold domains"/>
    <property type="match status" value="1"/>
</dbReference>
<keyword evidence="3" id="KW-1185">Reference proteome</keyword>
<protein>
    <recommendedName>
        <fullName evidence="1">Enoyl reductase (ER) domain-containing protein</fullName>
    </recommendedName>
</protein>
<organism evidence="2 3">
    <name type="scientific">Exophiala mesophila</name>
    <name type="common">Black yeast-like fungus</name>
    <dbReference type="NCBI Taxonomy" id="212818"/>
    <lineage>
        <taxon>Eukaryota</taxon>
        <taxon>Fungi</taxon>
        <taxon>Dikarya</taxon>
        <taxon>Ascomycota</taxon>
        <taxon>Pezizomycotina</taxon>
        <taxon>Eurotiomycetes</taxon>
        <taxon>Chaetothyriomycetidae</taxon>
        <taxon>Chaetothyriales</taxon>
        <taxon>Herpotrichiellaceae</taxon>
        <taxon>Exophiala</taxon>
    </lineage>
</organism>
<dbReference type="Pfam" id="PF08240">
    <property type="entry name" value="ADH_N"/>
    <property type="match status" value="1"/>
</dbReference>
<dbReference type="Proteomes" id="UP000054302">
    <property type="component" value="Unassembled WGS sequence"/>
</dbReference>
<name>A0A0D1WYZ1_EXOME</name>